<dbReference type="Proteomes" id="UP000095287">
    <property type="component" value="Unplaced"/>
</dbReference>
<protein>
    <submittedName>
        <fullName evidence="2">Ovule protein</fullName>
    </submittedName>
</protein>
<evidence type="ECO:0000313" key="2">
    <source>
        <dbReference type="WBParaSite" id="L893_g29628.t1"/>
    </source>
</evidence>
<organism evidence="1 2">
    <name type="scientific">Steinernema glaseri</name>
    <dbReference type="NCBI Taxonomy" id="37863"/>
    <lineage>
        <taxon>Eukaryota</taxon>
        <taxon>Metazoa</taxon>
        <taxon>Ecdysozoa</taxon>
        <taxon>Nematoda</taxon>
        <taxon>Chromadorea</taxon>
        <taxon>Rhabditida</taxon>
        <taxon>Tylenchina</taxon>
        <taxon>Panagrolaimomorpha</taxon>
        <taxon>Strongyloidoidea</taxon>
        <taxon>Steinernematidae</taxon>
        <taxon>Steinernema</taxon>
    </lineage>
</organism>
<dbReference type="AlphaFoldDB" id="A0A1I7ZUA5"/>
<dbReference type="WBParaSite" id="L893_g29628.t1">
    <property type="protein sequence ID" value="L893_g29628.t1"/>
    <property type="gene ID" value="L893_g29628"/>
</dbReference>
<reference evidence="2" key="1">
    <citation type="submission" date="2016-11" db="UniProtKB">
        <authorList>
            <consortium name="WormBaseParasite"/>
        </authorList>
    </citation>
    <scope>IDENTIFICATION</scope>
</reference>
<accession>A0A1I7ZUA5</accession>
<proteinExistence type="predicted"/>
<evidence type="ECO:0000313" key="1">
    <source>
        <dbReference type="Proteomes" id="UP000095287"/>
    </source>
</evidence>
<sequence>MNKSLKNIKSIKENDYALCTVVLLSSHILGTSKQQATTHSYCAPKLDGFGFAAVHFHCINPMLLKSYAHSTVLQT</sequence>
<name>A0A1I7ZUA5_9BILA</name>
<keyword evidence="1" id="KW-1185">Reference proteome</keyword>